<reference evidence="1" key="1">
    <citation type="submission" date="2020-06" db="EMBL/GenBank/DDBJ databases">
        <title>Unique genomic features of the anaerobic methanotrophic archaea.</title>
        <authorList>
            <person name="Chadwick G.L."/>
            <person name="Skennerton C.T."/>
            <person name="Laso-Perez R."/>
            <person name="Leu A.O."/>
            <person name="Speth D.R."/>
            <person name="Yu H."/>
            <person name="Morgan-Lang C."/>
            <person name="Hatzenpichler R."/>
            <person name="Goudeau D."/>
            <person name="Malmstrom R."/>
            <person name="Brazelton W.J."/>
            <person name="Woyke T."/>
            <person name="Hallam S.J."/>
            <person name="Tyson G.W."/>
            <person name="Wegener G."/>
            <person name="Boetius A."/>
            <person name="Orphan V."/>
        </authorList>
    </citation>
    <scope>NUCLEOTIDE SEQUENCE</scope>
</reference>
<dbReference type="AlphaFoldDB" id="A0A7G9YYE0"/>
<gene>
    <name evidence="1" type="ORF">PNHJDAII_00028</name>
</gene>
<accession>A0A7G9YYE0</accession>
<organism evidence="1">
    <name type="scientific">Candidatus Methanophagaceae archaeon ANME-1 ERB6</name>
    <dbReference type="NCBI Taxonomy" id="2759912"/>
    <lineage>
        <taxon>Archaea</taxon>
        <taxon>Methanobacteriati</taxon>
        <taxon>Methanobacteriota</taxon>
        <taxon>Stenosarchaea group</taxon>
        <taxon>Methanomicrobia</taxon>
        <taxon>Candidatus Methanophagales</taxon>
        <taxon>Candidatus Methanophagaceae</taxon>
    </lineage>
</organism>
<proteinExistence type="predicted"/>
<dbReference type="EMBL" id="MT631528">
    <property type="protein sequence ID" value="QNO53024.1"/>
    <property type="molecule type" value="Genomic_DNA"/>
</dbReference>
<sequence length="52" mass="6116">MLYANDVDPHIFLTLRATKEVLQTDEIKYIIVRVYEIDEAEGIAEEYRGKDK</sequence>
<name>A0A7G9YYE0_9EURY</name>
<evidence type="ECO:0000313" key="1">
    <source>
        <dbReference type="EMBL" id="QNO53024.1"/>
    </source>
</evidence>
<protein>
    <submittedName>
        <fullName evidence="1">Uncharacterized protein</fullName>
    </submittedName>
</protein>